<dbReference type="AlphaFoldDB" id="A0A655C8X9"/>
<evidence type="ECO:0000256" key="1">
    <source>
        <dbReference type="SAM" id="Phobius"/>
    </source>
</evidence>
<sequence length="35" mass="3790">MILSSDLSACAGALRLNNLAVSVSVSTIILWTFWH</sequence>
<keyword evidence="1" id="KW-0812">Transmembrane</keyword>
<evidence type="ECO:0000313" key="3">
    <source>
        <dbReference type="Proteomes" id="UP000042394"/>
    </source>
</evidence>
<name>A0A655C8X9_SALET</name>
<protein>
    <submittedName>
        <fullName evidence="2">Uncharacterized protein</fullName>
    </submittedName>
</protein>
<dbReference type="Proteomes" id="UP000042394">
    <property type="component" value="Unassembled WGS sequence"/>
</dbReference>
<reference evidence="2 3" key="1">
    <citation type="submission" date="2015-03" db="EMBL/GenBank/DDBJ databases">
        <authorList>
            <consortium name="Pathogen Informatics"/>
        </authorList>
    </citation>
    <scope>NUCLEOTIDE SEQUENCE [LARGE SCALE GENOMIC DNA]</scope>
    <source>
        <strain evidence="2 3">D4891</strain>
    </source>
</reference>
<accession>A0A655C8X9</accession>
<dbReference type="EMBL" id="CQPD01000013">
    <property type="protein sequence ID" value="CNU01764.1"/>
    <property type="molecule type" value="Genomic_DNA"/>
</dbReference>
<keyword evidence="1" id="KW-0472">Membrane</keyword>
<organism evidence="2 3">
    <name type="scientific">Salmonella enterica subsp. enterica serovar Bovismorbificans</name>
    <dbReference type="NCBI Taxonomy" id="58097"/>
    <lineage>
        <taxon>Bacteria</taxon>
        <taxon>Pseudomonadati</taxon>
        <taxon>Pseudomonadota</taxon>
        <taxon>Gammaproteobacteria</taxon>
        <taxon>Enterobacterales</taxon>
        <taxon>Enterobacteriaceae</taxon>
        <taxon>Salmonella</taxon>
    </lineage>
</organism>
<evidence type="ECO:0000313" key="2">
    <source>
        <dbReference type="EMBL" id="CNU01764.1"/>
    </source>
</evidence>
<proteinExistence type="predicted"/>
<gene>
    <name evidence="2" type="ORF">ERS008207_01609</name>
</gene>
<feature type="transmembrane region" description="Helical" evidence="1">
    <location>
        <begin position="12"/>
        <end position="34"/>
    </location>
</feature>
<keyword evidence="1" id="KW-1133">Transmembrane helix</keyword>